<dbReference type="Gene3D" id="3.40.1350.110">
    <property type="match status" value="1"/>
</dbReference>
<dbReference type="EMBL" id="AUZI01000027">
    <property type="protein sequence ID" value="KID48319.1"/>
    <property type="molecule type" value="Genomic_DNA"/>
</dbReference>
<protein>
    <submittedName>
        <fullName evidence="1">Uncharacterized protein</fullName>
    </submittedName>
</protein>
<proteinExistence type="predicted"/>
<name>A0A0B4ETZ1_9FUSO</name>
<dbReference type="PATRIC" id="fig|1226633.4.peg.2320"/>
<dbReference type="AlphaFoldDB" id="A0A0B4ETZ1"/>
<organism evidence="1 2">
    <name type="scientific">Fusobacterium necrophorum subsp. funduliforme B35</name>
    <dbReference type="NCBI Taxonomy" id="1226633"/>
    <lineage>
        <taxon>Bacteria</taxon>
        <taxon>Fusobacteriati</taxon>
        <taxon>Fusobacteriota</taxon>
        <taxon>Fusobacteriia</taxon>
        <taxon>Fusobacteriales</taxon>
        <taxon>Fusobacteriaceae</taxon>
        <taxon>Fusobacterium</taxon>
    </lineage>
</organism>
<dbReference type="Proteomes" id="UP000031184">
    <property type="component" value="Unassembled WGS sequence"/>
</dbReference>
<evidence type="ECO:0000313" key="2">
    <source>
        <dbReference type="Proteomes" id="UP000031184"/>
    </source>
</evidence>
<accession>A0A0B4ETZ1</accession>
<reference evidence="1 2" key="1">
    <citation type="submission" date="2013-08" db="EMBL/GenBank/DDBJ databases">
        <title>An opportunistic ruminal bacterium that causes liver abscesses in cattle.</title>
        <authorList>
            <person name="Benahmed F.H."/>
            <person name="Rasmussen M."/>
            <person name="Harbottle H."/>
            <person name="Soppet D."/>
            <person name="Nagaraja T.G."/>
            <person name="Davidson M."/>
        </authorList>
    </citation>
    <scope>NUCLEOTIDE SEQUENCE [LARGE SCALE GENOMIC DNA]</scope>
    <source>
        <strain evidence="1 2">B35</strain>
    </source>
</reference>
<evidence type="ECO:0000313" key="1">
    <source>
        <dbReference type="EMBL" id="KID48319.1"/>
    </source>
</evidence>
<comment type="caution">
    <text evidence="1">The sequence shown here is derived from an EMBL/GenBank/DDBJ whole genome shotgun (WGS) entry which is preliminary data.</text>
</comment>
<gene>
    <name evidence="1" type="ORF">C095_11445</name>
</gene>
<sequence length="41" mass="4648">MEIDDVLGNNLGRTFKTFDNFDETTKTVTGVKSIDMDSKTY</sequence>